<reference evidence="1 2" key="1">
    <citation type="submission" date="2023-11" db="EMBL/GenBank/DDBJ databases">
        <title>A Novel Polar Bacteriovorax (B. antarcticus) Isolated from the Biocrust in Antarctica.</title>
        <authorList>
            <person name="Mun W."/>
            <person name="Choi S.Y."/>
            <person name="Mitchell R.J."/>
        </authorList>
    </citation>
    <scope>NUCLEOTIDE SEQUENCE [LARGE SCALE GENOMIC DNA]</scope>
    <source>
        <strain evidence="1 2">PP10</strain>
    </source>
</reference>
<dbReference type="Proteomes" id="UP001302274">
    <property type="component" value="Unassembled WGS sequence"/>
</dbReference>
<dbReference type="SUPFAM" id="SSF48452">
    <property type="entry name" value="TPR-like"/>
    <property type="match status" value="1"/>
</dbReference>
<keyword evidence="2" id="KW-1185">Reference proteome</keyword>
<evidence type="ECO:0000313" key="1">
    <source>
        <dbReference type="EMBL" id="MEA9354653.1"/>
    </source>
</evidence>
<dbReference type="EMBL" id="JAYGJQ010000001">
    <property type="protein sequence ID" value="MEA9354653.1"/>
    <property type="molecule type" value="Genomic_DNA"/>
</dbReference>
<name>A0ABU5VQG3_9BACT</name>
<dbReference type="RefSeq" id="WP_323574102.1">
    <property type="nucleotide sequence ID" value="NZ_JAYGJQ010000001.1"/>
</dbReference>
<evidence type="ECO:0000313" key="2">
    <source>
        <dbReference type="Proteomes" id="UP001302274"/>
    </source>
</evidence>
<organism evidence="1 2">
    <name type="scientific">Bacteriovorax antarcticus</name>
    <dbReference type="NCBI Taxonomy" id="3088717"/>
    <lineage>
        <taxon>Bacteria</taxon>
        <taxon>Pseudomonadati</taxon>
        <taxon>Bdellovibrionota</taxon>
        <taxon>Bacteriovoracia</taxon>
        <taxon>Bacteriovoracales</taxon>
        <taxon>Bacteriovoracaceae</taxon>
        <taxon>Bacteriovorax</taxon>
    </lineage>
</organism>
<protein>
    <submittedName>
        <fullName evidence="1">CDC27 family protein</fullName>
    </submittedName>
</protein>
<comment type="caution">
    <text evidence="1">The sequence shown here is derived from an EMBL/GenBank/DDBJ whole genome shotgun (WGS) entry which is preliminary data.</text>
</comment>
<dbReference type="Pfam" id="PF12895">
    <property type="entry name" value="ANAPC3"/>
    <property type="match status" value="1"/>
</dbReference>
<sequence>MEIEQLHRLIDEKKWTLVLRVLDLKISERSSTEDNESIIWIFENLDVEYRHDHAQRFYSVMWKIAFESGKIKLAKQYVEALLNNLIELKRVPALKKLMTELAEAKFITTHKKFPMLQAILGKKGQFSLEDSSGFEHHPEMWKNSKNILRNFLLEETEWTLEHWKLSYEYILKFYYDKELFLLLAEKSRKLKKDKHSENILAFLREKKVNLKAFEVKAPDKTSANDNDSLNVDYDQLAMDVISGVKEPSITEQKRILVSIQNLDDAELLDKGKDMIVAFGLLGMDKVVVRLCERVIPLVKEVKLRAGIQFMLAQALFNNNEFYKVTDLIDDTFETEPLLPDEVLAFNYLKAESLLKLKKHKQARELFVSIKKHNPHYRLVGDRLRELEDIK</sequence>
<dbReference type="InterPro" id="IPR011990">
    <property type="entry name" value="TPR-like_helical_dom_sf"/>
</dbReference>
<proteinExistence type="predicted"/>
<gene>
    <name evidence="1" type="ORF">SHI21_00455</name>
</gene>
<accession>A0ABU5VQG3</accession>